<dbReference type="PIRSF" id="PIRSF002070">
    <property type="entry name" value="SSB"/>
    <property type="match status" value="1"/>
</dbReference>
<protein>
    <recommendedName>
        <fullName evidence="2">Single-stranded DNA-binding protein</fullName>
    </recommendedName>
</protein>
<evidence type="ECO:0000313" key="3">
    <source>
        <dbReference type="EMBL" id="SDO66343.1"/>
    </source>
</evidence>
<reference evidence="3 4" key="1">
    <citation type="submission" date="2016-10" db="EMBL/GenBank/DDBJ databases">
        <authorList>
            <person name="de Groot N.N."/>
        </authorList>
    </citation>
    <scope>NUCLEOTIDE SEQUENCE [LARGE SCALE GENOMIC DNA]</scope>
    <source>
        <strain evidence="3 4">CGMCC 1.11147</strain>
    </source>
</reference>
<keyword evidence="4" id="KW-1185">Reference proteome</keyword>
<accession>A0A1H0LE78</accession>
<dbReference type="CDD" id="cd04496">
    <property type="entry name" value="SSB_OBF"/>
    <property type="match status" value="1"/>
</dbReference>
<dbReference type="GO" id="GO:0003697">
    <property type="term" value="F:single-stranded DNA binding"/>
    <property type="evidence" value="ECO:0007669"/>
    <property type="project" value="InterPro"/>
</dbReference>
<evidence type="ECO:0000313" key="4">
    <source>
        <dbReference type="Proteomes" id="UP000199004"/>
    </source>
</evidence>
<dbReference type="InterPro" id="IPR000424">
    <property type="entry name" value="Primosome_PriB/ssb"/>
</dbReference>
<sequence>MPNETMVTLQGWLGGDVQVRQAGDSVVASFRLACTPRRFRRSTQEWADGPTQWYTVNAWRALGDHCARSLRRADPVVVHGRLNAHTYVNKAGHEVTVFEVEADVVGHDLTRGVSQFTKAARPAAESAPEPAPEASNAA</sequence>
<gene>
    <name evidence="3" type="ORF">SAMN05192576_0219</name>
</gene>
<dbReference type="AlphaFoldDB" id="A0A1H0LE78"/>
<evidence type="ECO:0000256" key="2">
    <source>
        <dbReference type="PIRNR" id="PIRNR002070"/>
    </source>
</evidence>
<name>A0A1H0LE78_9ACTN</name>
<keyword evidence="1 2" id="KW-0238">DNA-binding</keyword>
<organism evidence="3 4">
    <name type="scientific">Nocardioides szechwanensis</name>
    <dbReference type="NCBI Taxonomy" id="1005944"/>
    <lineage>
        <taxon>Bacteria</taxon>
        <taxon>Bacillati</taxon>
        <taxon>Actinomycetota</taxon>
        <taxon>Actinomycetes</taxon>
        <taxon>Propionibacteriales</taxon>
        <taxon>Nocardioidaceae</taxon>
        <taxon>Nocardioides</taxon>
    </lineage>
</organism>
<dbReference type="GO" id="GO:0006260">
    <property type="term" value="P:DNA replication"/>
    <property type="evidence" value="ECO:0007669"/>
    <property type="project" value="InterPro"/>
</dbReference>
<dbReference type="EMBL" id="FNIC01000012">
    <property type="protein sequence ID" value="SDO66343.1"/>
    <property type="molecule type" value="Genomic_DNA"/>
</dbReference>
<dbReference type="STRING" id="1005944.SAMN05192576_0219"/>
<dbReference type="InterPro" id="IPR011344">
    <property type="entry name" value="ssDNA-bd"/>
</dbReference>
<dbReference type="InterPro" id="IPR012340">
    <property type="entry name" value="NA-bd_OB-fold"/>
</dbReference>
<dbReference type="OrthoDB" id="4427276at2"/>
<proteinExistence type="predicted"/>
<dbReference type="Pfam" id="PF00436">
    <property type="entry name" value="SSB"/>
    <property type="match status" value="1"/>
</dbReference>
<dbReference type="Proteomes" id="UP000199004">
    <property type="component" value="Unassembled WGS sequence"/>
</dbReference>
<dbReference type="PROSITE" id="PS50935">
    <property type="entry name" value="SSB"/>
    <property type="match status" value="1"/>
</dbReference>
<dbReference type="RefSeq" id="WP_091026948.1">
    <property type="nucleotide sequence ID" value="NZ_BKAE01000024.1"/>
</dbReference>
<dbReference type="SUPFAM" id="SSF50249">
    <property type="entry name" value="Nucleic acid-binding proteins"/>
    <property type="match status" value="1"/>
</dbReference>
<dbReference type="Gene3D" id="2.40.50.140">
    <property type="entry name" value="Nucleic acid-binding proteins"/>
    <property type="match status" value="1"/>
</dbReference>
<evidence type="ECO:0000256" key="1">
    <source>
        <dbReference type="ARBA" id="ARBA00023125"/>
    </source>
</evidence>